<evidence type="ECO:0000313" key="7">
    <source>
        <dbReference type="EMBL" id="WKW12673.1"/>
    </source>
</evidence>
<feature type="transmembrane region" description="Helical" evidence="6">
    <location>
        <begin position="148"/>
        <end position="172"/>
    </location>
</feature>
<reference evidence="7" key="1">
    <citation type="submission" date="2023-07" db="EMBL/GenBank/DDBJ databases">
        <authorList>
            <person name="Haufschild T."/>
            <person name="Kallscheuer N."/>
            <person name="Hammer J."/>
            <person name="Kohn T."/>
            <person name="Kabuu M."/>
            <person name="Jogler M."/>
            <person name="Wohfarth N."/>
            <person name="Heuer A."/>
            <person name="Rohde M."/>
            <person name="van Teeseling M.C.F."/>
            <person name="Jogler C."/>
        </authorList>
    </citation>
    <scope>NUCLEOTIDE SEQUENCE</scope>
    <source>
        <strain evidence="7">Strain 138</strain>
        <strain evidence="8">Strain 318</strain>
    </source>
</reference>
<comment type="subcellular location">
    <subcellularLocation>
        <location evidence="1">Cell membrane</location>
        <topology evidence="1">Multi-pass membrane protein</topology>
    </subcellularLocation>
</comment>
<dbReference type="EMBL" id="CP130613">
    <property type="protein sequence ID" value="WKW15580.1"/>
    <property type="molecule type" value="Genomic_DNA"/>
</dbReference>
<organism evidence="7">
    <name type="scientific">Pseudogemmatithrix spongiicola</name>
    <dbReference type="NCBI Taxonomy" id="3062599"/>
    <lineage>
        <taxon>Bacteria</taxon>
        <taxon>Pseudomonadati</taxon>
        <taxon>Gemmatimonadota</taxon>
        <taxon>Gemmatimonadia</taxon>
        <taxon>Gemmatimonadales</taxon>
        <taxon>Gemmatimonadaceae</taxon>
        <taxon>Pseudogemmatithrix</taxon>
    </lineage>
</organism>
<dbReference type="InterPro" id="IPR018385">
    <property type="entry name" value="C4_dicarb_anaerob_car-like"/>
</dbReference>
<feature type="transmembrane region" description="Helical" evidence="6">
    <location>
        <begin position="264"/>
        <end position="282"/>
    </location>
</feature>
<dbReference type="PANTHER" id="PTHR43652">
    <property type="entry name" value="BASIC AMINO ACID ANTIPORTER YFCC-RELATED"/>
    <property type="match status" value="1"/>
</dbReference>
<keyword evidence="9" id="KW-1185">Reference proteome</keyword>
<name>A0AA49Q534_9BACT</name>
<dbReference type="AlphaFoldDB" id="A0AA49Q534"/>
<feature type="transmembrane region" description="Helical" evidence="6">
    <location>
        <begin position="193"/>
        <end position="213"/>
    </location>
</feature>
<keyword evidence="4 6" id="KW-1133">Transmembrane helix</keyword>
<gene>
    <name evidence="7" type="ORF">Strain138_001979</name>
    <name evidence="8" type="ORF">Strain318_001978</name>
</gene>
<feature type="transmembrane region" description="Helical" evidence="6">
    <location>
        <begin position="348"/>
        <end position="369"/>
    </location>
</feature>
<dbReference type="InterPro" id="IPR051679">
    <property type="entry name" value="DASS-Related_Transporters"/>
</dbReference>
<evidence type="ECO:0000256" key="1">
    <source>
        <dbReference type="ARBA" id="ARBA00004651"/>
    </source>
</evidence>
<dbReference type="Pfam" id="PF03606">
    <property type="entry name" value="DcuC"/>
    <property type="match status" value="1"/>
</dbReference>
<accession>A0AA49K0E3</accession>
<feature type="transmembrane region" description="Helical" evidence="6">
    <location>
        <begin position="319"/>
        <end position="342"/>
    </location>
</feature>
<protein>
    <recommendedName>
        <fullName evidence="10">C4-dicarboxylate anaerobic carrier</fullName>
    </recommendedName>
</protein>
<evidence type="ECO:0000256" key="5">
    <source>
        <dbReference type="ARBA" id="ARBA00023136"/>
    </source>
</evidence>
<sequence length="440" mass="44888">MLTRRAPHPLVLLLGGVGAAAVLTWLLPAGAYERTVDAATGAARVMPGTFAPVEPAPVGLMDALLAVPRGFVSGADVIMTILVTGGAFGLLDASGALSRLLGALVGRTRRPALVVIGLSIVFAGFGAAEQMHEEFVALIPVLVILARNLGYGSVTALAMSMGAAMVGAAFGPTNPFGTGAALKAAELAPMSAAGTRVAVLLAALAAWIAYTLWRAPADDVRPEVTAPSTEPPTWRDACSLLALVLPILLYVVGILRWGWGINELSALVLVGGFVVGALQRYALRETAARFLVAMEGMVAAGVLVGVARGIGLVLTDGRIIDTIIAGIVAPLQLVPAEVAAVAMIPAHAIIHIGVSSTSGQAMLTMPILAPLGDLLGISRDAVVLAFSAGGVFTDAVNPTNGALFAMLLNAKLTYGRWLKFAIPGMLLVWTAAAVGIVLLG</sequence>
<dbReference type="EMBL" id="CP130612">
    <property type="protein sequence ID" value="WKW12673.1"/>
    <property type="molecule type" value="Genomic_DNA"/>
</dbReference>
<feature type="transmembrane region" description="Helical" evidence="6">
    <location>
        <begin position="112"/>
        <end position="128"/>
    </location>
</feature>
<evidence type="ECO:0000256" key="2">
    <source>
        <dbReference type="ARBA" id="ARBA00022475"/>
    </source>
</evidence>
<keyword evidence="5 6" id="KW-0472">Membrane</keyword>
<evidence type="ECO:0000313" key="9">
    <source>
        <dbReference type="Proteomes" id="UP001229955"/>
    </source>
</evidence>
<dbReference type="KEGG" id="pspc:Strain318_001978"/>
<feature type="transmembrane region" description="Helical" evidence="6">
    <location>
        <begin position="70"/>
        <end position="91"/>
    </location>
</feature>
<accession>A0AA49Q534</accession>
<evidence type="ECO:0000256" key="4">
    <source>
        <dbReference type="ARBA" id="ARBA00022989"/>
    </source>
</evidence>
<evidence type="ECO:0000256" key="3">
    <source>
        <dbReference type="ARBA" id="ARBA00022692"/>
    </source>
</evidence>
<keyword evidence="3 6" id="KW-0812">Transmembrane</keyword>
<evidence type="ECO:0000256" key="6">
    <source>
        <dbReference type="SAM" id="Phobius"/>
    </source>
</evidence>
<dbReference type="Proteomes" id="UP001229955">
    <property type="component" value="Chromosome"/>
</dbReference>
<dbReference type="GO" id="GO:0005886">
    <property type="term" value="C:plasma membrane"/>
    <property type="evidence" value="ECO:0007669"/>
    <property type="project" value="UniProtKB-SubCell"/>
</dbReference>
<feature type="transmembrane region" description="Helical" evidence="6">
    <location>
        <begin position="381"/>
        <end position="408"/>
    </location>
</feature>
<dbReference type="RefSeq" id="WP_367885552.1">
    <property type="nucleotide sequence ID" value="NZ_CP130612.1"/>
</dbReference>
<feature type="transmembrane region" description="Helical" evidence="6">
    <location>
        <begin position="233"/>
        <end position="252"/>
    </location>
</feature>
<keyword evidence="2" id="KW-1003">Cell membrane</keyword>
<proteinExistence type="predicted"/>
<evidence type="ECO:0000313" key="8">
    <source>
        <dbReference type="EMBL" id="WKW15580.1"/>
    </source>
</evidence>
<feature type="transmembrane region" description="Helical" evidence="6">
    <location>
        <begin position="288"/>
        <end position="307"/>
    </location>
</feature>
<evidence type="ECO:0008006" key="10">
    <source>
        <dbReference type="Google" id="ProtNLM"/>
    </source>
</evidence>
<dbReference type="PANTHER" id="PTHR43652:SF2">
    <property type="entry name" value="BASIC AMINO ACID ANTIPORTER YFCC-RELATED"/>
    <property type="match status" value="1"/>
</dbReference>
<feature type="transmembrane region" description="Helical" evidence="6">
    <location>
        <begin position="420"/>
        <end position="439"/>
    </location>
</feature>